<evidence type="ECO:0000313" key="1">
    <source>
        <dbReference type="EMBL" id="QPV61562.1"/>
    </source>
</evidence>
<dbReference type="Proteomes" id="UP000595001">
    <property type="component" value="Chromosome"/>
</dbReference>
<dbReference type="RefSeq" id="WP_198060392.1">
    <property type="nucleotide sequence ID" value="NZ_CP065856.1"/>
</dbReference>
<accession>A0A7T3FVQ2</accession>
<dbReference type="GeneID" id="60589308"/>
<proteinExistence type="predicted"/>
<protein>
    <submittedName>
        <fullName evidence="1">Uncharacterized protein</fullName>
    </submittedName>
</protein>
<sequence length="335" mass="37852">MPERTRSSRERIDDEPLRHAPSTLSIEIDTFSLDDDDNSFDVDKAGNEVFLENWQADWKKLSLQGELTIQDTLESVFPPDEWKSGPMAEVVLAVECEYTHLREGRTVPVENFEAGKTDFEIEFQSTEVYGTIEVTPLVVRIEDAETSGDYRTHAGLELADGEPWYVNIDETDDASGPLLPPIFKSFEESDNDERFPNDAVYVVDKTKLEAPKLYVNRDHEPIAAALNTGPRGKLGKVMNVYTDSILLPALSELVLWTAEDVDEEGEPEHDWQGDLLNEIVTEMYNEDSAADAAEELAQEYTDGDMTEILNKTSTTIQQFLEMSDDMNDLVDRIRS</sequence>
<dbReference type="AlphaFoldDB" id="A0A7T3FVQ2"/>
<keyword evidence="2" id="KW-1185">Reference proteome</keyword>
<name>A0A7T3FVQ2_9EURY</name>
<dbReference type="EMBL" id="CP065856">
    <property type="protein sequence ID" value="QPV61562.1"/>
    <property type="molecule type" value="Genomic_DNA"/>
</dbReference>
<reference evidence="1 2" key="1">
    <citation type="submission" date="2020-12" db="EMBL/GenBank/DDBJ databases">
        <title>Halosimplex halophilum sp. nov. and Halosimplex salinum sp. nov., two new members of the genus Halosimplex.</title>
        <authorList>
            <person name="Cui H.L."/>
        </authorList>
    </citation>
    <scope>NUCLEOTIDE SEQUENCE [LARGE SCALE GENOMIC DNA]</scope>
    <source>
        <strain evidence="1 2">YGH94</strain>
    </source>
</reference>
<gene>
    <name evidence="1" type="ORF">I7X12_12405</name>
</gene>
<evidence type="ECO:0000313" key="2">
    <source>
        <dbReference type="Proteomes" id="UP000595001"/>
    </source>
</evidence>
<dbReference type="KEGG" id="hlt:I7X12_12405"/>
<organism evidence="1 2">
    <name type="scientific">Halosimplex litoreum</name>
    <dbReference type="NCBI Taxonomy" id="1198301"/>
    <lineage>
        <taxon>Archaea</taxon>
        <taxon>Methanobacteriati</taxon>
        <taxon>Methanobacteriota</taxon>
        <taxon>Stenosarchaea group</taxon>
        <taxon>Halobacteria</taxon>
        <taxon>Halobacteriales</taxon>
        <taxon>Haloarculaceae</taxon>
        <taxon>Halosimplex</taxon>
    </lineage>
</organism>